<evidence type="ECO:0000313" key="2">
    <source>
        <dbReference type="EMBL" id="CAG6738180.1"/>
    </source>
</evidence>
<reference evidence="2" key="1">
    <citation type="submission" date="2021-05" db="EMBL/GenBank/DDBJ databases">
        <authorList>
            <person name="Alioto T."/>
            <person name="Alioto T."/>
            <person name="Gomez Garrido J."/>
        </authorList>
    </citation>
    <scope>NUCLEOTIDE SEQUENCE</scope>
</reference>
<sequence length="99" mass="11814">MHLFDCHFNIIINKKKSSKFIFTTMISIRSLTMVMVTFSNASFRNRTRIFRLPSQGGMILINRISYRDASKRYVLPFIQLPCFFSLSQLFPRSLYLYMR</sequence>
<evidence type="ECO:0000256" key="1">
    <source>
        <dbReference type="SAM" id="Phobius"/>
    </source>
</evidence>
<feature type="transmembrane region" description="Helical" evidence="1">
    <location>
        <begin position="20"/>
        <end position="43"/>
    </location>
</feature>
<keyword evidence="1" id="KW-1133">Transmembrane helix</keyword>
<keyword evidence="1" id="KW-0472">Membrane</keyword>
<name>A0A8D9E4G0_9HEMI</name>
<feature type="transmembrane region" description="Helical" evidence="1">
    <location>
        <begin position="73"/>
        <end position="90"/>
    </location>
</feature>
<proteinExistence type="predicted"/>
<organism evidence="2">
    <name type="scientific">Cacopsylla melanoneura</name>
    <dbReference type="NCBI Taxonomy" id="428564"/>
    <lineage>
        <taxon>Eukaryota</taxon>
        <taxon>Metazoa</taxon>
        <taxon>Ecdysozoa</taxon>
        <taxon>Arthropoda</taxon>
        <taxon>Hexapoda</taxon>
        <taxon>Insecta</taxon>
        <taxon>Pterygota</taxon>
        <taxon>Neoptera</taxon>
        <taxon>Paraneoptera</taxon>
        <taxon>Hemiptera</taxon>
        <taxon>Sternorrhyncha</taxon>
        <taxon>Psylloidea</taxon>
        <taxon>Psyllidae</taxon>
        <taxon>Psyllinae</taxon>
        <taxon>Cacopsylla</taxon>
    </lineage>
</organism>
<keyword evidence="1" id="KW-0812">Transmembrane</keyword>
<dbReference type="EMBL" id="HBUF01406594">
    <property type="protein sequence ID" value="CAG6738180.1"/>
    <property type="molecule type" value="Transcribed_RNA"/>
</dbReference>
<dbReference type="AlphaFoldDB" id="A0A8D9E4G0"/>
<accession>A0A8D9E4G0</accession>
<protein>
    <submittedName>
        <fullName evidence="2">Uncharacterized protein</fullName>
    </submittedName>
</protein>